<gene>
    <name evidence="1" type="ORF">DDE83_008951</name>
</gene>
<organism evidence="1 2">
    <name type="scientific">Stemphylium lycopersici</name>
    <name type="common">Tomato gray leaf spot disease fungus</name>
    <name type="synonym">Thyrospora lycopersici</name>
    <dbReference type="NCBI Taxonomy" id="183478"/>
    <lineage>
        <taxon>Eukaryota</taxon>
        <taxon>Fungi</taxon>
        <taxon>Dikarya</taxon>
        <taxon>Ascomycota</taxon>
        <taxon>Pezizomycotina</taxon>
        <taxon>Dothideomycetes</taxon>
        <taxon>Pleosporomycetidae</taxon>
        <taxon>Pleosporales</taxon>
        <taxon>Pleosporineae</taxon>
        <taxon>Pleosporaceae</taxon>
        <taxon>Stemphylium</taxon>
    </lineage>
</organism>
<evidence type="ECO:0000313" key="2">
    <source>
        <dbReference type="Proteomes" id="UP000249619"/>
    </source>
</evidence>
<protein>
    <submittedName>
        <fullName evidence="1">Uncharacterized protein</fullName>
    </submittedName>
</protein>
<dbReference type="OrthoDB" id="10558879at2759"/>
<proteinExistence type="predicted"/>
<dbReference type="Proteomes" id="UP000249619">
    <property type="component" value="Unassembled WGS sequence"/>
</dbReference>
<reference evidence="2" key="1">
    <citation type="submission" date="2018-05" db="EMBL/GenBank/DDBJ databases">
        <title>Draft genome sequence of Stemphylium lycopersici strain CIDEFI 213.</title>
        <authorList>
            <person name="Medina R."/>
            <person name="Franco M.E.E."/>
            <person name="Lucentini C.G."/>
            <person name="Saparrat M.C.N."/>
            <person name="Balatti P.A."/>
        </authorList>
    </citation>
    <scope>NUCLEOTIDE SEQUENCE [LARGE SCALE GENOMIC DNA]</scope>
    <source>
        <strain evidence="2">CIDEFI 213</strain>
    </source>
</reference>
<name>A0A364MRS3_STELY</name>
<comment type="caution">
    <text evidence="1">The sequence shown here is derived from an EMBL/GenBank/DDBJ whole genome shotgun (WGS) entry which is preliminary data.</text>
</comment>
<evidence type="ECO:0000313" key="1">
    <source>
        <dbReference type="EMBL" id="RAR01249.1"/>
    </source>
</evidence>
<sequence length="201" mass="22725">MPQSIQNYPSQPDWTITFAQDSLKAPPLSETFLNVLHGFKPFNLSLGVPFRISAACLHKGNNDKNIVYVEVLSDLQKNFSDVAAMPKIEVIGNSYKLTGFLVSFKEYLGLMSKQKSELEHMSPGLNAAKRALIGRIDNDHYIFYSHTLPQDERDELKPFFQECGLSLDSYNIDDESLIKLAKDTRTEMRKSRGVEDIACDT</sequence>
<accession>A0A364MRS3</accession>
<keyword evidence="2" id="KW-1185">Reference proteome</keyword>
<dbReference type="AlphaFoldDB" id="A0A364MRS3"/>
<dbReference type="EMBL" id="QGDH01000281">
    <property type="protein sequence ID" value="RAR01249.1"/>
    <property type="molecule type" value="Genomic_DNA"/>
</dbReference>